<dbReference type="RefSeq" id="WP_117352239.1">
    <property type="nucleotide sequence ID" value="NZ_CP020083.1"/>
</dbReference>
<name>A0ABM6M6T6_9SPHN</name>
<dbReference type="Proteomes" id="UP000258016">
    <property type="component" value="Chromosome"/>
</dbReference>
<evidence type="ECO:0008006" key="3">
    <source>
        <dbReference type="Google" id="ProtNLM"/>
    </source>
</evidence>
<dbReference type="EMBL" id="CP020083">
    <property type="protein sequence ID" value="ASR51626.1"/>
    <property type="molecule type" value="Genomic_DNA"/>
</dbReference>
<reference evidence="1 2" key="1">
    <citation type="submission" date="2017-03" db="EMBL/GenBank/DDBJ databases">
        <title>Complete genome sequence of Blastomonas fulva degrading microcsystin LR.</title>
        <authorList>
            <person name="Lee H.-g."/>
            <person name="Jin L."/>
            <person name="oh H.-M."/>
        </authorList>
    </citation>
    <scope>NUCLEOTIDE SEQUENCE [LARGE SCALE GENOMIC DNA]</scope>
    <source>
        <strain evidence="1 2">T2</strain>
    </source>
</reference>
<protein>
    <recommendedName>
        <fullName evidence="3">HPr-rel-A system PqqD family protein</fullName>
    </recommendedName>
</protein>
<evidence type="ECO:0000313" key="2">
    <source>
        <dbReference type="Proteomes" id="UP000258016"/>
    </source>
</evidence>
<dbReference type="InterPro" id="IPR027599">
    <property type="entry name" value="PqqD-rel_X"/>
</dbReference>
<gene>
    <name evidence="1" type="ORF">B5J99_09275</name>
</gene>
<sequence>MALPRFSALPASALKRVPLGGLEAIYHVPSGITHLLAEPVPDLLDALAQLPPGESVTPAQVLALVAERFDIVGDEPEEAPEAVFAERLAELGALGLVVITRDA</sequence>
<evidence type="ECO:0000313" key="1">
    <source>
        <dbReference type="EMBL" id="ASR51626.1"/>
    </source>
</evidence>
<proteinExistence type="predicted"/>
<dbReference type="NCBIfam" id="TIGR04353">
    <property type="entry name" value="PqqD_rel_X"/>
    <property type="match status" value="1"/>
</dbReference>
<keyword evidence="2" id="KW-1185">Reference proteome</keyword>
<dbReference type="GeneID" id="303485758"/>
<organism evidence="1 2">
    <name type="scientific">Blastomonas fulva</name>
    <dbReference type="NCBI Taxonomy" id="1550728"/>
    <lineage>
        <taxon>Bacteria</taxon>
        <taxon>Pseudomonadati</taxon>
        <taxon>Pseudomonadota</taxon>
        <taxon>Alphaproteobacteria</taxon>
        <taxon>Sphingomonadales</taxon>
        <taxon>Sphingomonadaceae</taxon>
        <taxon>Blastomonas</taxon>
    </lineage>
</organism>
<accession>A0ABM6M6T6</accession>